<organism evidence="2 3">
    <name type="scientific">Neptunomonas phycophila</name>
    <dbReference type="NCBI Taxonomy" id="1572645"/>
    <lineage>
        <taxon>Bacteria</taxon>
        <taxon>Pseudomonadati</taxon>
        <taxon>Pseudomonadota</taxon>
        <taxon>Gammaproteobacteria</taxon>
        <taxon>Oceanospirillales</taxon>
        <taxon>Oceanospirillaceae</taxon>
        <taxon>Neptunomonas</taxon>
    </lineage>
</organism>
<evidence type="ECO:0000256" key="1">
    <source>
        <dbReference type="SAM" id="SignalP"/>
    </source>
</evidence>
<dbReference type="AlphaFoldDB" id="A0AAW7XI17"/>
<name>A0AAW7XI17_9GAMM</name>
<dbReference type="EMBL" id="JAUOPG010000006">
    <property type="protein sequence ID" value="MDO6454061.1"/>
    <property type="molecule type" value="Genomic_DNA"/>
</dbReference>
<protein>
    <submittedName>
        <fullName evidence="2">Uncharacterized protein</fullName>
    </submittedName>
</protein>
<sequence>MKKIFATAVLSAAFSLPAIAADDASDINAVFALDAADSAQVEVLSQEEMQNTEGAFFLHYLFGGLFHHKYHYFGGHYGYGHGGHNGGHGGGHIPCGC</sequence>
<feature type="signal peptide" evidence="1">
    <location>
        <begin position="1"/>
        <end position="20"/>
    </location>
</feature>
<accession>A0AAW7XI17</accession>
<evidence type="ECO:0000313" key="3">
    <source>
        <dbReference type="Proteomes" id="UP001169862"/>
    </source>
</evidence>
<dbReference type="Proteomes" id="UP001169862">
    <property type="component" value="Unassembled WGS sequence"/>
</dbReference>
<gene>
    <name evidence="2" type="ORF">Q4490_10850</name>
</gene>
<dbReference type="RefSeq" id="WP_277253456.1">
    <property type="nucleotide sequence ID" value="NZ_JALRCW010000222.1"/>
</dbReference>
<comment type="caution">
    <text evidence="2">The sequence shown here is derived from an EMBL/GenBank/DDBJ whole genome shotgun (WGS) entry which is preliminary data.</text>
</comment>
<reference evidence="2" key="1">
    <citation type="submission" date="2023-07" db="EMBL/GenBank/DDBJ databases">
        <title>Genome content predicts the carbon catabolic preferences of heterotrophic bacteria.</title>
        <authorList>
            <person name="Gralka M."/>
        </authorList>
    </citation>
    <scope>NUCLEOTIDE SEQUENCE</scope>
    <source>
        <strain evidence="2">I2M16</strain>
    </source>
</reference>
<evidence type="ECO:0000313" key="2">
    <source>
        <dbReference type="EMBL" id="MDO6454061.1"/>
    </source>
</evidence>
<feature type="chain" id="PRO_5043431893" evidence="1">
    <location>
        <begin position="21"/>
        <end position="97"/>
    </location>
</feature>
<proteinExistence type="predicted"/>
<keyword evidence="1" id="KW-0732">Signal</keyword>